<accession>A0A1F5SMG4</accession>
<dbReference type="Proteomes" id="UP000178367">
    <property type="component" value="Unassembled WGS sequence"/>
</dbReference>
<evidence type="ECO:0000256" key="1">
    <source>
        <dbReference type="ARBA" id="ARBA00022723"/>
    </source>
</evidence>
<dbReference type="Gene3D" id="3.20.20.140">
    <property type="entry name" value="Metal-dependent hydrolases"/>
    <property type="match status" value="1"/>
</dbReference>
<feature type="binding site" evidence="4">
    <location>
        <position position="98"/>
    </location>
    <ligand>
        <name>substrate</name>
    </ligand>
</feature>
<dbReference type="InterPro" id="IPR050287">
    <property type="entry name" value="MTA/SAH_deaminase"/>
</dbReference>
<dbReference type="HAMAP" id="MF_01281">
    <property type="entry name" value="MTA_SAH_deamin"/>
    <property type="match status" value="1"/>
</dbReference>
<gene>
    <name evidence="4" type="primary">mtaD</name>
    <name evidence="6" type="ORF">A2227_04755</name>
</gene>
<dbReference type="PANTHER" id="PTHR43794">
    <property type="entry name" value="AMINOHYDROLASE SSNA-RELATED"/>
    <property type="match status" value="1"/>
</dbReference>
<evidence type="ECO:0000256" key="3">
    <source>
        <dbReference type="ARBA" id="ARBA00022833"/>
    </source>
</evidence>
<feature type="binding site" evidence="4">
    <location>
        <position position="306"/>
    </location>
    <ligand>
        <name>substrate</name>
    </ligand>
</feature>
<comment type="caution">
    <text evidence="6">The sequence shown here is derived from an EMBL/GenBank/DDBJ whole genome shotgun (WGS) entry which is preliminary data.</text>
</comment>
<dbReference type="GO" id="GO:0090614">
    <property type="term" value="F:5'-methylthioadenosine deaminase activity"/>
    <property type="evidence" value="ECO:0007669"/>
    <property type="project" value="UniProtKB-UniRule"/>
</dbReference>
<dbReference type="EC" id="3.5.4.28" evidence="4"/>
<organism evidence="6 7">
    <name type="scientific">Candidatus Falkowbacteria bacterium RIFOXYA2_FULL_47_19</name>
    <dbReference type="NCBI Taxonomy" id="1797994"/>
    <lineage>
        <taxon>Bacteria</taxon>
        <taxon>Candidatus Falkowiibacteriota</taxon>
    </lineage>
</organism>
<feature type="binding site" evidence="4">
    <location>
        <position position="71"/>
    </location>
    <ligand>
        <name>Zn(2+)</name>
        <dbReference type="ChEBI" id="CHEBI:29105"/>
    </ligand>
</feature>
<name>A0A1F5SMG4_9BACT</name>
<dbReference type="SUPFAM" id="SSF51556">
    <property type="entry name" value="Metallo-dependent hydrolases"/>
    <property type="match status" value="1"/>
</dbReference>
<comment type="caution">
    <text evidence="4">Lacks conserved residue(s) required for the propagation of feature annotation.</text>
</comment>
<dbReference type="InterPro" id="IPR023512">
    <property type="entry name" value="Deaminase_MtaD/DadD"/>
</dbReference>
<keyword evidence="3 4" id="KW-0862">Zinc</keyword>
<dbReference type="GO" id="GO:0050270">
    <property type="term" value="F:S-adenosylhomocysteine deaminase activity"/>
    <property type="evidence" value="ECO:0007669"/>
    <property type="project" value="UniProtKB-UniRule"/>
</dbReference>
<dbReference type="EC" id="3.5.4.31" evidence="4"/>
<dbReference type="AlphaFoldDB" id="A0A1F5SMG4"/>
<feature type="binding site" evidence="4">
    <location>
        <position position="69"/>
    </location>
    <ligand>
        <name>Zn(2+)</name>
        <dbReference type="ChEBI" id="CHEBI:29105"/>
    </ligand>
</feature>
<evidence type="ECO:0000256" key="4">
    <source>
        <dbReference type="HAMAP-Rule" id="MF_01281"/>
    </source>
</evidence>
<evidence type="ECO:0000256" key="2">
    <source>
        <dbReference type="ARBA" id="ARBA00022801"/>
    </source>
</evidence>
<dbReference type="EMBL" id="MFGB01000005">
    <property type="protein sequence ID" value="OGF27897.1"/>
    <property type="molecule type" value="Genomic_DNA"/>
</dbReference>
<dbReference type="CDD" id="cd01298">
    <property type="entry name" value="ATZ_TRZ_like"/>
    <property type="match status" value="1"/>
</dbReference>
<dbReference type="GO" id="GO:0046872">
    <property type="term" value="F:metal ion binding"/>
    <property type="evidence" value="ECO:0007669"/>
    <property type="project" value="UniProtKB-KW"/>
</dbReference>
<protein>
    <recommendedName>
        <fullName evidence="4">5-methylthioadenosine/S-adenosylhomocysteine deaminase</fullName>
        <shortName evidence="4">MTA/SAH deaminase</shortName>
        <ecNumber evidence="4">3.5.4.28</ecNumber>
        <ecNumber evidence="4">3.5.4.31</ecNumber>
    </recommendedName>
</protein>
<dbReference type="STRING" id="1797994.A2227_04755"/>
<feature type="binding site" evidence="4">
    <location>
        <position position="221"/>
    </location>
    <ligand>
        <name>substrate</name>
    </ligand>
</feature>
<dbReference type="FunFam" id="3.20.20.140:FF:000014">
    <property type="entry name" value="5-methylthioadenosine/S-adenosylhomocysteine deaminase"/>
    <property type="match status" value="1"/>
</dbReference>
<comment type="catalytic activity">
    <reaction evidence="4">
        <text>S-adenosyl-L-homocysteine + H2O + H(+) = S-inosyl-L-homocysteine + NH4(+)</text>
        <dbReference type="Rhea" id="RHEA:20716"/>
        <dbReference type="ChEBI" id="CHEBI:15377"/>
        <dbReference type="ChEBI" id="CHEBI:15378"/>
        <dbReference type="ChEBI" id="CHEBI:28938"/>
        <dbReference type="ChEBI" id="CHEBI:57856"/>
        <dbReference type="ChEBI" id="CHEBI:57985"/>
        <dbReference type="EC" id="3.5.4.28"/>
    </reaction>
</comment>
<feature type="binding site" evidence="4">
    <location>
        <position position="191"/>
    </location>
    <ligand>
        <name>substrate</name>
    </ligand>
</feature>
<comment type="similarity">
    <text evidence="4">Belongs to the metallo-dependent hydrolases superfamily. MTA/SAH deaminase family.</text>
</comment>
<evidence type="ECO:0000259" key="5">
    <source>
        <dbReference type="Pfam" id="PF01979"/>
    </source>
</evidence>
<dbReference type="InterPro" id="IPR006680">
    <property type="entry name" value="Amidohydro-rel"/>
</dbReference>
<evidence type="ECO:0000313" key="7">
    <source>
        <dbReference type="Proteomes" id="UP000178367"/>
    </source>
</evidence>
<dbReference type="PANTHER" id="PTHR43794:SF11">
    <property type="entry name" value="AMIDOHYDROLASE-RELATED DOMAIN-CONTAINING PROTEIN"/>
    <property type="match status" value="1"/>
</dbReference>
<feature type="binding site" evidence="4">
    <location>
        <position position="218"/>
    </location>
    <ligand>
        <name>Zn(2+)</name>
        <dbReference type="ChEBI" id="CHEBI:29105"/>
    </ligand>
</feature>
<reference evidence="6 7" key="1">
    <citation type="journal article" date="2016" name="Nat. Commun.">
        <title>Thousands of microbial genomes shed light on interconnected biogeochemical processes in an aquifer system.</title>
        <authorList>
            <person name="Anantharaman K."/>
            <person name="Brown C.T."/>
            <person name="Hug L.A."/>
            <person name="Sharon I."/>
            <person name="Castelle C.J."/>
            <person name="Probst A.J."/>
            <person name="Thomas B.C."/>
            <person name="Singh A."/>
            <person name="Wilkins M.J."/>
            <person name="Karaoz U."/>
            <person name="Brodie E.L."/>
            <person name="Williams K.H."/>
            <person name="Hubbard S.S."/>
            <person name="Banfield J.F."/>
        </authorList>
    </citation>
    <scope>NUCLEOTIDE SEQUENCE [LARGE SCALE GENOMIC DNA]</scope>
</reference>
<keyword evidence="1 4" id="KW-0479">Metal-binding</keyword>
<dbReference type="SUPFAM" id="SSF51338">
    <property type="entry name" value="Composite domain of metallo-dependent hydrolases"/>
    <property type="match status" value="1"/>
</dbReference>
<feature type="binding site" evidence="4">
    <location>
        <position position="306"/>
    </location>
    <ligand>
        <name>Zn(2+)</name>
        <dbReference type="ChEBI" id="CHEBI:29105"/>
    </ligand>
</feature>
<proteinExistence type="inferred from homology"/>
<comment type="cofactor">
    <cofactor evidence="4">
        <name>Zn(2+)</name>
        <dbReference type="ChEBI" id="CHEBI:29105"/>
    </cofactor>
    <text evidence="4">Binds 1 zinc ion per subunit.</text>
</comment>
<dbReference type="InterPro" id="IPR011059">
    <property type="entry name" value="Metal-dep_hydrolase_composite"/>
</dbReference>
<dbReference type="Pfam" id="PF01979">
    <property type="entry name" value="Amidohydro_1"/>
    <property type="match status" value="1"/>
</dbReference>
<sequence length="441" mass="48963">MRENSLMIKAKYVLPMDEKLSVIRDGLVVIEKNKILAVGTEIELGDKYVAEETVDTGNSILIPGLINTHTHAAMSYFRGLADDLPLDDWLTKHIWPAEAKFVNADFVRRSSELAILEMIKSGITCFNDMYFFARETAETAKKTGIRCVLGEGIIGFPTNRCKNHEEALDETGKMRADYKDEELVSIALNPHSIYACGREILSAVKAIADKLDLPIHMHVSETKKEADDCREKHGKSPVEYLDSFGFLSSRVIAAHSVWLGENDLDIYKERGVKVSHDPVSNMKLASGTAPISAMLKRGITVGLGTDGAASNNTLDMFSEMRTCALLHKINNMDPTVLSAREIVKMATIDAARVLGIDGKIGSLETGKRADLITVNLDKPHLTPLYDPYSHLIYCANSSDVDNVIINGKIIMRNRVVKTMDEERILKEVNEFQSHFPANLQI</sequence>
<keyword evidence="2 4" id="KW-0378">Hydrolase</keyword>
<dbReference type="InterPro" id="IPR032466">
    <property type="entry name" value="Metal_Hydrolase"/>
</dbReference>
<comment type="function">
    <text evidence="4">Catalyzes the deamination of 5-methylthioadenosine and S-adenosyl-L-homocysteine into 5-methylthioinosine and S-inosyl-L-homocysteine, respectively. Is also able to deaminate adenosine.</text>
</comment>
<evidence type="ECO:0000313" key="6">
    <source>
        <dbReference type="EMBL" id="OGF27897.1"/>
    </source>
</evidence>
<feature type="domain" description="Amidohydrolase-related" evidence="5">
    <location>
        <begin position="60"/>
        <end position="410"/>
    </location>
</feature>
<comment type="catalytic activity">
    <reaction evidence="4">
        <text>S-methyl-5'-thioadenosine + H2O + H(+) = S-methyl-5'-thioinosine + NH4(+)</text>
        <dbReference type="Rhea" id="RHEA:25025"/>
        <dbReference type="ChEBI" id="CHEBI:15377"/>
        <dbReference type="ChEBI" id="CHEBI:15378"/>
        <dbReference type="ChEBI" id="CHEBI:17509"/>
        <dbReference type="ChEBI" id="CHEBI:28938"/>
        <dbReference type="ChEBI" id="CHEBI:48595"/>
        <dbReference type="EC" id="3.5.4.31"/>
    </reaction>
</comment>
<dbReference type="Gene3D" id="2.30.40.10">
    <property type="entry name" value="Urease, subunit C, domain 1"/>
    <property type="match status" value="1"/>
</dbReference>